<proteinExistence type="predicted"/>
<reference evidence="1" key="1">
    <citation type="submission" date="2021-06" db="EMBL/GenBank/DDBJ databases">
        <authorList>
            <person name="Kallberg Y."/>
            <person name="Tangrot J."/>
            <person name="Rosling A."/>
        </authorList>
    </citation>
    <scope>NUCLEOTIDE SEQUENCE</scope>
    <source>
        <strain evidence="1">UK204</strain>
    </source>
</reference>
<dbReference type="EMBL" id="CAJVPQ010000463">
    <property type="protein sequence ID" value="CAG8483661.1"/>
    <property type="molecule type" value="Genomic_DNA"/>
</dbReference>
<feature type="non-terminal residue" evidence="1">
    <location>
        <position position="1"/>
    </location>
</feature>
<accession>A0A9N8Z8Q6</accession>
<evidence type="ECO:0000313" key="1">
    <source>
        <dbReference type="EMBL" id="CAG8483661.1"/>
    </source>
</evidence>
<name>A0A9N8Z8Q6_9GLOM</name>
<dbReference type="Proteomes" id="UP000789570">
    <property type="component" value="Unassembled WGS sequence"/>
</dbReference>
<gene>
    <name evidence="1" type="ORF">FCALED_LOCUS2844</name>
</gene>
<evidence type="ECO:0000313" key="2">
    <source>
        <dbReference type="Proteomes" id="UP000789570"/>
    </source>
</evidence>
<dbReference type="OrthoDB" id="2409700at2759"/>
<dbReference type="AlphaFoldDB" id="A0A9N8Z8Q6"/>
<protein>
    <submittedName>
        <fullName evidence="1">4016_t:CDS:1</fullName>
    </submittedName>
</protein>
<sequence>EKLLNKEVINDIKILNYMTADMKIFAADERDVLQQLDIKSLLNLE</sequence>
<organism evidence="1 2">
    <name type="scientific">Funneliformis caledonium</name>
    <dbReference type="NCBI Taxonomy" id="1117310"/>
    <lineage>
        <taxon>Eukaryota</taxon>
        <taxon>Fungi</taxon>
        <taxon>Fungi incertae sedis</taxon>
        <taxon>Mucoromycota</taxon>
        <taxon>Glomeromycotina</taxon>
        <taxon>Glomeromycetes</taxon>
        <taxon>Glomerales</taxon>
        <taxon>Glomeraceae</taxon>
        <taxon>Funneliformis</taxon>
    </lineage>
</organism>
<keyword evidence="2" id="KW-1185">Reference proteome</keyword>
<comment type="caution">
    <text evidence="1">The sequence shown here is derived from an EMBL/GenBank/DDBJ whole genome shotgun (WGS) entry which is preliminary data.</text>
</comment>